<dbReference type="GO" id="GO:0007059">
    <property type="term" value="P:chromosome segregation"/>
    <property type="evidence" value="ECO:0007669"/>
    <property type="project" value="InterPro"/>
</dbReference>
<dbReference type="GO" id="GO:0034080">
    <property type="term" value="P:CENP-A containing chromatin assembly"/>
    <property type="evidence" value="ECO:0007669"/>
    <property type="project" value="InterPro"/>
</dbReference>
<dbReference type="InterPro" id="IPR007902">
    <property type="entry name" value="Chl4/mis15/CENP-N"/>
</dbReference>
<protein>
    <recommendedName>
        <fullName evidence="3">CHL4 family chromosome segregation protein</fullName>
    </recommendedName>
</protein>
<dbReference type="Proteomes" id="UP000094801">
    <property type="component" value="Unassembled WGS sequence"/>
</dbReference>
<dbReference type="EMBL" id="KV453847">
    <property type="protein sequence ID" value="ODV88276.1"/>
    <property type="molecule type" value="Genomic_DNA"/>
</dbReference>
<reference evidence="2" key="1">
    <citation type="submission" date="2016-04" db="EMBL/GenBank/DDBJ databases">
        <title>Comparative genomics of biotechnologically important yeasts.</title>
        <authorList>
            <consortium name="DOE Joint Genome Institute"/>
            <person name="Riley R."/>
            <person name="Haridas S."/>
            <person name="Wolfe K.H."/>
            <person name="Lopes M.R."/>
            <person name="Hittinger C.T."/>
            <person name="Goker M."/>
            <person name="Salamov A."/>
            <person name="Wisecaver J."/>
            <person name="Long T.M."/>
            <person name="Aerts A.L."/>
            <person name="Barry K."/>
            <person name="Choi C."/>
            <person name="Clum A."/>
            <person name="Coughlan A.Y."/>
            <person name="Deshpande S."/>
            <person name="Douglass A.P."/>
            <person name="Hanson S.J."/>
            <person name="Klenk H.-P."/>
            <person name="Labutti K."/>
            <person name="Lapidus A."/>
            <person name="Lindquist E."/>
            <person name="Lipzen A."/>
            <person name="Meier-Kolthoff J.P."/>
            <person name="Ohm R.A."/>
            <person name="Otillar R.P."/>
            <person name="Pangilinan J."/>
            <person name="Peng Y."/>
            <person name="Rokas A."/>
            <person name="Rosa C.A."/>
            <person name="Scheuner C."/>
            <person name="Sibirny A.A."/>
            <person name="Slot J.C."/>
            <person name="Stielow J.B."/>
            <person name="Sun H."/>
            <person name="Kurtzman C.P."/>
            <person name="Blackwell M."/>
            <person name="Grigoriev I.V."/>
            <person name="Jeffries T.W."/>
        </authorList>
    </citation>
    <scope>NUCLEOTIDE SEQUENCE [LARGE SCALE GENOMIC DNA]</scope>
    <source>
        <strain evidence="2">NRRL YB-2248</strain>
    </source>
</reference>
<accession>A0A1E4T945</accession>
<dbReference type="AlphaFoldDB" id="A0A1E4T945"/>
<dbReference type="Pfam" id="PF05238">
    <property type="entry name" value="CENP-N"/>
    <property type="match status" value="1"/>
</dbReference>
<evidence type="ECO:0008006" key="3">
    <source>
        <dbReference type="Google" id="ProtNLM"/>
    </source>
</evidence>
<gene>
    <name evidence="1" type="ORF">CANARDRAFT_194018</name>
</gene>
<sequence length="470" mass="52882">MSTKRKYLKKTGILSNGYIPPISPALIAKELNKLSTESLFDLVELWTRLSVTQPKVTTAQRKEGIIQLDVIRDFQEVLHTLRAATSPKRKLIDRLLVEFYPNGLNALQLAQIDIQLLVDKPTGFSWVSSTAKIMTNSTDIDDEEEKQELDEFIFSLDSQSFLDRLIESLSSLYLTHIYISRHPQFHLIIVRLQMYEYVHLKKPSTGKASMGNKLLPDILSRKPYYLAIPTSSPNLIHSASNADDLVSKLILQAVELTLSSPFRQIKLFKNNEAPVRTLQAMHILKGVSRFGQSLGSWAPYADGTVDISPLGDITNHKVFNPIQLKGGFDGNKKRLSKEDEELEHRKRVANLKFKGSMTPLKSKVLYETTKVNTENEDGNDDKTNKNDYSSLVPIQYGEFKIENKIEGSGNNDAPSIRLRLLGNDIFAGLHELAVKGIVDPELIPSWMTGEEGVNIGVVKDGDFTSRPFDR</sequence>
<evidence type="ECO:0000313" key="1">
    <source>
        <dbReference type="EMBL" id="ODV88276.1"/>
    </source>
</evidence>
<dbReference type="Gene3D" id="3.10.20.720">
    <property type="match status" value="1"/>
</dbReference>
<evidence type="ECO:0000313" key="2">
    <source>
        <dbReference type="Proteomes" id="UP000094801"/>
    </source>
</evidence>
<keyword evidence="2" id="KW-1185">Reference proteome</keyword>
<proteinExistence type="predicted"/>
<dbReference type="STRING" id="983967.A0A1E4T945"/>
<name>A0A1E4T945_9ASCO</name>
<organism evidence="1 2">
    <name type="scientific">[Candida] arabinofermentans NRRL YB-2248</name>
    <dbReference type="NCBI Taxonomy" id="983967"/>
    <lineage>
        <taxon>Eukaryota</taxon>
        <taxon>Fungi</taxon>
        <taxon>Dikarya</taxon>
        <taxon>Ascomycota</taxon>
        <taxon>Saccharomycotina</taxon>
        <taxon>Pichiomycetes</taxon>
        <taxon>Pichiales</taxon>
        <taxon>Pichiaceae</taxon>
        <taxon>Ogataea</taxon>
        <taxon>Ogataea/Candida clade</taxon>
    </lineage>
</organism>
<dbReference type="OrthoDB" id="6585699at2759"/>